<evidence type="ECO:0000313" key="2">
    <source>
        <dbReference type="EMBL" id="PCE42828.1"/>
    </source>
</evidence>
<keyword evidence="3" id="KW-1185">Reference proteome</keyword>
<sequence>MTRYALLALACAVGLSSAAYADDIAVSGADGLSRTASVNVADLDLRKANGKVALHARMKKAVRAVCADDAACNYTTERQAARLASDAIASANGQLAMATPSHLTVGAR</sequence>
<organism evidence="2 3">
    <name type="scientific">Rhizorhabdus dicambivorans</name>
    <dbReference type="NCBI Taxonomy" id="1850238"/>
    <lineage>
        <taxon>Bacteria</taxon>
        <taxon>Pseudomonadati</taxon>
        <taxon>Pseudomonadota</taxon>
        <taxon>Alphaproteobacteria</taxon>
        <taxon>Sphingomonadales</taxon>
        <taxon>Sphingomonadaceae</taxon>
        <taxon>Rhizorhabdus</taxon>
    </lineage>
</organism>
<gene>
    <name evidence="2" type="ORF">COO09_08335</name>
</gene>
<dbReference type="RefSeq" id="WP_066959490.1">
    <property type="nucleotide sequence ID" value="NZ_CP023449.1"/>
</dbReference>
<accession>A0A2A4FX95</accession>
<dbReference type="InterPro" id="IPR030972">
    <property type="entry name" value="UrcA_uranyl"/>
</dbReference>
<keyword evidence="1" id="KW-0732">Signal</keyword>
<name>A0A2A4FX95_9SPHN</name>
<dbReference type="NCBIfam" id="TIGR04433">
    <property type="entry name" value="UrcA_uranyl"/>
    <property type="match status" value="1"/>
</dbReference>
<feature type="chain" id="PRO_5012110517" evidence="1">
    <location>
        <begin position="22"/>
        <end position="108"/>
    </location>
</feature>
<dbReference type="Proteomes" id="UP000218934">
    <property type="component" value="Unassembled WGS sequence"/>
</dbReference>
<protein>
    <submittedName>
        <fullName evidence="2">UrcA family protein</fullName>
    </submittedName>
</protein>
<proteinExistence type="predicted"/>
<dbReference type="EMBL" id="NWUF01000006">
    <property type="protein sequence ID" value="PCE42828.1"/>
    <property type="molecule type" value="Genomic_DNA"/>
</dbReference>
<evidence type="ECO:0000256" key="1">
    <source>
        <dbReference type="SAM" id="SignalP"/>
    </source>
</evidence>
<reference evidence="2 3" key="1">
    <citation type="submission" date="2017-09" db="EMBL/GenBank/DDBJ databases">
        <title>The Catabolism of 3,6-Dichlorosalicylic acid is Initiated by the Cytochrome P450 Monooxygenase DsmABC in Rhizorhabdus dicambivorans Ndbn-20.</title>
        <authorList>
            <person name="Na L."/>
        </authorList>
    </citation>
    <scope>NUCLEOTIDE SEQUENCE [LARGE SCALE GENOMIC DNA]</scope>
    <source>
        <strain evidence="2 3">Ndbn-20m</strain>
    </source>
</reference>
<dbReference type="AlphaFoldDB" id="A0A2A4FX95"/>
<dbReference type="KEGG" id="rdi:CMV14_04200"/>
<evidence type="ECO:0000313" key="3">
    <source>
        <dbReference type="Proteomes" id="UP000218934"/>
    </source>
</evidence>
<comment type="caution">
    <text evidence="2">The sequence shown here is derived from an EMBL/GenBank/DDBJ whole genome shotgun (WGS) entry which is preliminary data.</text>
</comment>
<feature type="signal peptide" evidence="1">
    <location>
        <begin position="1"/>
        <end position="21"/>
    </location>
</feature>